<accession>A0AAN5D762</accession>
<keyword evidence="2" id="KW-1185">Reference proteome</keyword>
<dbReference type="EMBL" id="BTRK01000006">
    <property type="protein sequence ID" value="GMR56889.1"/>
    <property type="molecule type" value="Genomic_DNA"/>
</dbReference>
<feature type="non-terminal residue" evidence="1">
    <location>
        <position position="81"/>
    </location>
</feature>
<dbReference type="Proteomes" id="UP001328107">
    <property type="component" value="Unassembled WGS sequence"/>
</dbReference>
<comment type="caution">
    <text evidence="1">The sequence shown here is derived from an EMBL/GenBank/DDBJ whole genome shotgun (WGS) entry which is preliminary data.</text>
</comment>
<protein>
    <submittedName>
        <fullName evidence="1">Uncharacterized protein</fullName>
    </submittedName>
</protein>
<evidence type="ECO:0000313" key="2">
    <source>
        <dbReference type="Proteomes" id="UP001328107"/>
    </source>
</evidence>
<organism evidence="1 2">
    <name type="scientific">Pristionchus mayeri</name>
    <dbReference type="NCBI Taxonomy" id="1317129"/>
    <lineage>
        <taxon>Eukaryota</taxon>
        <taxon>Metazoa</taxon>
        <taxon>Ecdysozoa</taxon>
        <taxon>Nematoda</taxon>
        <taxon>Chromadorea</taxon>
        <taxon>Rhabditida</taxon>
        <taxon>Rhabditina</taxon>
        <taxon>Diplogasteromorpha</taxon>
        <taxon>Diplogasteroidea</taxon>
        <taxon>Neodiplogasteridae</taxon>
        <taxon>Pristionchus</taxon>
    </lineage>
</organism>
<proteinExistence type="predicted"/>
<evidence type="ECO:0000313" key="1">
    <source>
        <dbReference type="EMBL" id="GMR56889.1"/>
    </source>
</evidence>
<gene>
    <name evidence="1" type="ORF">PMAYCL1PPCAC_27084</name>
</gene>
<dbReference type="AlphaFoldDB" id="A0AAN5D762"/>
<name>A0AAN5D762_9BILA</name>
<reference evidence="2" key="1">
    <citation type="submission" date="2022-10" db="EMBL/GenBank/DDBJ databases">
        <title>Genome assembly of Pristionchus species.</title>
        <authorList>
            <person name="Yoshida K."/>
            <person name="Sommer R.J."/>
        </authorList>
    </citation>
    <scope>NUCLEOTIDE SEQUENCE [LARGE SCALE GENOMIC DNA]</scope>
    <source>
        <strain evidence="2">RS5460</strain>
    </source>
</reference>
<sequence>RHCVKALENSIASVPEADPSRFRNILNEQGNVASSVERDVRFLRHQTLHSDCILLFHLLSYLELVRALKPGHEKHCCISGE</sequence>
<feature type="non-terminal residue" evidence="1">
    <location>
        <position position="1"/>
    </location>
</feature>